<dbReference type="AlphaFoldDB" id="A0A433V9J4"/>
<dbReference type="EMBL" id="RSCL01000015">
    <property type="protein sequence ID" value="RUT02771.1"/>
    <property type="molecule type" value="Genomic_DNA"/>
</dbReference>
<dbReference type="OrthoDB" id="427201at2"/>
<gene>
    <name evidence="1" type="ORF">DSM106972_056910</name>
</gene>
<accession>A0A433V9J4</accession>
<dbReference type="RefSeq" id="WP_127083956.1">
    <property type="nucleotide sequence ID" value="NZ_RSCL01000015.1"/>
</dbReference>
<organism evidence="1 2">
    <name type="scientific">Dulcicalothrix desertica PCC 7102</name>
    <dbReference type="NCBI Taxonomy" id="232991"/>
    <lineage>
        <taxon>Bacteria</taxon>
        <taxon>Bacillati</taxon>
        <taxon>Cyanobacteriota</taxon>
        <taxon>Cyanophyceae</taxon>
        <taxon>Nostocales</taxon>
        <taxon>Calotrichaceae</taxon>
        <taxon>Dulcicalothrix</taxon>
    </lineage>
</organism>
<reference evidence="1" key="1">
    <citation type="submission" date="2018-12" db="EMBL/GenBank/DDBJ databases">
        <authorList>
            <person name="Will S."/>
            <person name="Neumann-Schaal M."/>
            <person name="Henke P."/>
        </authorList>
    </citation>
    <scope>NUCLEOTIDE SEQUENCE</scope>
    <source>
        <strain evidence="1">PCC 7102</strain>
    </source>
</reference>
<evidence type="ECO:0000313" key="2">
    <source>
        <dbReference type="Proteomes" id="UP000271624"/>
    </source>
</evidence>
<sequence length="60" mass="6869">MSISTVSERSSVSQLASNLNKTFYQVDQQVKFMHLQAEVECLLQELQNLNTQRLTAIKPE</sequence>
<protein>
    <submittedName>
        <fullName evidence="1">Uncharacterized protein</fullName>
    </submittedName>
</protein>
<reference evidence="1" key="2">
    <citation type="journal article" date="2019" name="Genome Biol. Evol.">
        <title>Day and night: Metabolic profiles and evolutionary relationships of six axenic non-marine cyanobacteria.</title>
        <authorList>
            <person name="Will S.E."/>
            <person name="Henke P."/>
            <person name="Boedeker C."/>
            <person name="Huang S."/>
            <person name="Brinkmann H."/>
            <person name="Rohde M."/>
            <person name="Jarek M."/>
            <person name="Friedl T."/>
            <person name="Seufert S."/>
            <person name="Schumacher M."/>
            <person name="Overmann J."/>
            <person name="Neumann-Schaal M."/>
            <person name="Petersen J."/>
        </authorList>
    </citation>
    <scope>NUCLEOTIDE SEQUENCE [LARGE SCALE GENOMIC DNA]</scope>
    <source>
        <strain evidence="1">PCC 7102</strain>
    </source>
</reference>
<dbReference type="Proteomes" id="UP000271624">
    <property type="component" value="Unassembled WGS sequence"/>
</dbReference>
<comment type="caution">
    <text evidence="1">The sequence shown here is derived from an EMBL/GenBank/DDBJ whole genome shotgun (WGS) entry which is preliminary data.</text>
</comment>
<name>A0A433V9J4_9CYAN</name>
<evidence type="ECO:0000313" key="1">
    <source>
        <dbReference type="EMBL" id="RUT02771.1"/>
    </source>
</evidence>
<proteinExistence type="predicted"/>
<keyword evidence="2" id="KW-1185">Reference proteome</keyword>